<evidence type="ECO:0000313" key="3">
    <source>
        <dbReference type="Proteomes" id="UP000826271"/>
    </source>
</evidence>
<keyword evidence="1" id="KW-1133">Transmembrane helix</keyword>
<keyword evidence="1" id="KW-0472">Membrane</keyword>
<proteinExistence type="predicted"/>
<comment type="caution">
    <text evidence="2">The sequence shown here is derived from an EMBL/GenBank/DDBJ whole genome shotgun (WGS) entry which is preliminary data.</text>
</comment>
<dbReference type="Proteomes" id="UP000826271">
    <property type="component" value="Unassembled WGS sequence"/>
</dbReference>
<evidence type="ECO:0000313" key="2">
    <source>
        <dbReference type="EMBL" id="KAG8376186.1"/>
    </source>
</evidence>
<sequence>MHITSLDDSDSTMEDGEGRTGLELVTSVSDKHLDLLRPSARYCSMFKGQMTGATDREKGKCSLIRDEEDTQLGIYDKSLPCFGCGIGWFSYAIKLVITNMLFFPLFSLI</sequence>
<accession>A0AAV6X710</accession>
<organism evidence="2 3">
    <name type="scientific">Buddleja alternifolia</name>
    <dbReference type="NCBI Taxonomy" id="168488"/>
    <lineage>
        <taxon>Eukaryota</taxon>
        <taxon>Viridiplantae</taxon>
        <taxon>Streptophyta</taxon>
        <taxon>Embryophyta</taxon>
        <taxon>Tracheophyta</taxon>
        <taxon>Spermatophyta</taxon>
        <taxon>Magnoliopsida</taxon>
        <taxon>eudicotyledons</taxon>
        <taxon>Gunneridae</taxon>
        <taxon>Pentapetalae</taxon>
        <taxon>asterids</taxon>
        <taxon>lamiids</taxon>
        <taxon>Lamiales</taxon>
        <taxon>Scrophulariaceae</taxon>
        <taxon>Buddlejeae</taxon>
        <taxon>Buddleja</taxon>
    </lineage>
</organism>
<gene>
    <name evidence="2" type="ORF">BUALT_Bualt09G0037000</name>
</gene>
<protein>
    <submittedName>
        <fullName evidence="2">Uncharacterized protein</fullName>
    </submittedName>
</protein>
<dbReference type="PANTHER" id="PTHR46666:SF2">
    <property type="entry name" value="60S RIBOSOMAL L18A-LIKE PROTEIN"/>
    <property type="match status" value="1"/>
</dbReference>
<feature type="transmembrane region" description="Helical" evidence="1">
    <location>
        <begin position="88"/>
        <end position="108"/>
    </location>
</feature>
<evidence type="ECO:0000256" key="1">
    <source>
        <dbReference type="SAM" id="Phobius"/>
    </source>
</evidence>
<reference evidence="2" key="1">
    <citation type="submission" date="2019-10" db="EMBL/GenBank/DDBJ databases">
        <authorList>
            <person name="Zhang R."/>
            <person name="Pan Y."/>
            <person name="Wang J."/>
            <person name="Ma R."/>
            <person name="Yu S."/>
        </authorList>
    </citation>
    <scope>NUCLEOTIDE SEQUENCE</scope>
    <source>
        <strain evidence="2">LA-IB0</strain>
        <tissue evidence="2">Leaf</tissue>
    </source>
</reference>
<dbReference type="EMBL" id="WHWC01000009">
    <property type="protein sequence ID" value="KAG8376186.1"/>
    <property type="molecule type" value="Genomic_DNA"/>
</dbReference>
<dbReference type="AlphaFoldDB" id="A0AAV6X710"/>
<dbReference type="PANTHER" id="PTHR46666">
    <property type="entry name" value="60S RIBOSOMAL L18A-LIKE PROTEIN"/>
    <property type="match status" value="1"/>
</dbReference>
<keyword evidence="3" id="KW-1185">Reference proteome</keyword>
<name>A0AAV6X710_9LAMI</name>
<keyword evidence="1" id="KW-0812">Transmembrane</keyword>